<protein>
    <recommendedName>
        <fullName evidence="5">DUF3105 domain-containing protein</fullName>
    </recommendedName>
</protein>
<keyword evidence="2" id="KW-0812">Transmembrane</keyword>
<sequence>MAKSDSTPKSDRRAVADKLRKQQRRGEKRRNFAIVGVCLFIALLIIGAAAFQPISSWWNLRQYADASVADIGASADVCQDVTTKPADGNQDHVPQGTPMTYPDSPPAFGTHWENWDGFDSKFYTAADRPELGMLVHNLEHGYTIMWYDETVADDSAQMEEIRAIADKFGGSEDLRNKFKAVPWTSEDGDPFPEGQHVALTRWSTGNGPAVDAGLVPQGEQTGAWQYCSEPSGAALDEFMLEFPYTDSPEPNAV</sequence>
<dbReference type="Proteomes" id="UP001501612">
    <property type="component" value="Unassembled WGS sequence"/>
</dbReference>
<dbReference type="RefSeq" id="WP_344008294.1">
    <property type="nucleotide sequence ID" value="NZ_BAAAMY010000007.1"/>
</dbReference>
<comment type="caution">
    <text evidence="3">The sequence shown here is derived from an EMBL/GenBank/DDBJ whole genome shotgun (WGS) entry which is preliminary data.</text>
</comment>
<evidence type="ECO:0008006" key="5">
    <source>
        <dbReference type="Google" id="ProtNLM"/>
    </source>
</evidence>
<gene>
    <name evidence="3" type="ORF">GCM10009737_29080</name>
</gene>
<feature type="transmembrane region" description="Helical" evidence="2">
    <location>
        <begin position="31"/>
        <end position="51"/>
    </location>
</feature>
<dbReference type="InterPro" id="IPR021454">
    <property type="entry name" value="DUF3105"/>
</dbReference>
<evidence type="ECO:0000256" key="1">
    <source>
        <dbReference type="SAM" id="MobiDB-lite"/>
    </source>
</evidence>
<reference evidence="4" key="1">
    <citation type="journal article" date="2019" name="Int. J. Syst. Evol. Microbiol.">
        <title>The Global Catalogue of Microorganisms (GCM) 10K type strain sequencing project: providing services to taxonomists for standard genome sequencing and annotation.</title>
        <authorList>
            <consortium name="The Broad Institute Genomics Platform"/>
            <consortium name="The Broad Institute Genome Sequencing Center for Infectious Disease"/>
            <person name="Wu L."/>
            <person name="Ma J."/>
        </authorList>
    </citation>
    <scope>NUCLEOTIDE SEQUENCE [LARGE SCALE GENOMIC DNA]</scope>
    <source>
        <strain evidence="4">JCM 14046</strain>
    </source>
</reference>
<keyword evidence="4" id="KW-1185">Reference proteome</keyword>
<proteinExistence type="predicted"/>
<accession>A0ABP5AY37</accession>
<dbReference type="EMBL" id="BAAAMY010000007">
    <property type="protein sequence ID" value="GAA1925469.1"/>
    <property type="molecule type" value="Genomic_DNA"/>
</dbReference>
<feature type="compositionally biased region" description="Basic and acidic residues" evidence="1">
    <location>
        <begin position="1"/>
        <end position="20"/>
    </location>
</feature>
<organism evidence="3 4">
    <name type="scientific">Nocardioides lentus</name>
    <dbReference type="NCBI Taxonomy" id="338077"/>
    <lineage>
        <taxon>Bacteria</taxon>
        <taxon>Bacillati</taxon>
        <taxon>Actinomycetota</taxon>
        <taxon>Actinomycetes</taxon>
        <taxon>Propionibacteriales</taxon>
        <taxon>Nocardioidaceae</taxon>
        <taxon>Nocardioides</taxon>
    </lineage>
</organism>
<keyword evidence="2" id="KW-0472">Membrane</keyword>
<feature type="region of interest" description="Disordered" evidence="1">
    <location>
        <begin position="1"/>
        <end position="23"/>
    </location>
</feature>
<evidence type="ECO:0000256" key="2">
    <source>
        <dbReference type="SAM" id="Phobius"/>
    </source>
</evidence>
<evidence type="ECO:0000313" key="4">
    <source>
        <dbReference type="Proteomes" id="UP001501612"/>
    </source>
</evidence>
<dbReference type="Pfam" id="PF11303">
    <property type="entry name" value="DUF3105"/>
    <property type="match status" value="1"/>
</dbReference>
<keyword evidence="2" id="KW-1133">Transmembrane helix</keyword>
<name>A0ABP5AY37_9ACTN</name>
<evidence type="ECO:0000313" key="3">
    <source>
        <dbReference type="EMBL" id="GAA1925469.1"/>
    </source>
</evidence>